<dbReference type="GO" id="GO:0000160">
    <property type="term" value="P:phosphorelay signal transduction system"/>
    <property type="evidence" value="ECO:0007669"/>
    <property type="project" value="InterPro"/>
</dbReference>
<dbReference type="EMBL" id="GG693878">
    <property type="protein sequence ID" value="EES52336.1"/>
    <property type="molecule type" value="Genomic_DNA"/>
</dbReference>
<dbReference type="Gene3D" id="1.10.8.60">
    <property type="match status" value="1"/>
</dbReference>
<evidence type="ECO:0000313" key="10">
    <source>
        <dbReference type="Proteomes" id="UP000009374"/>
    </source>
</evidence>
<dbReference type="InterPro" id="IPR025662">
    <property type="entry name" value="Sigma_54_int_dom_ATP-bd_1"/>
</dbReference>
<protein>
    <submittedName>
        <fullName evidence="9">Two component, sigma54 specific, transcriptional regulator, Fis family</fullName>
    </submittedName>
</protein>
<dbReference type="PROSITE" id="PS50110">
    <property type="entry name" value="RESPONSE_REGULATORY"/>
    <property type="match status" value="1"/>
</dbReference>
<keyword evidence="3" id="KW-0805">Transcription regulation</keyword>
<dbReference type="Pfam" id="PF02954">
    <property type="entry name" value="HTH_8"/>
    <property type="match status" value="1"/>
</dbReference>
<evidence type="ECO:0000259" key="7">
    <source>
        <dbReference type="PROSITE" id="PS50045"/>
    </source>
</evidence>
<organism evidence="9 10">
    <name type="scientific">Leptospirillum ferrodiazotrophum</name>
    <dbReference type="NCBI Taxonomy" id="412449"/>
    <lineage>
        <taxon>Bacteria</taxon>
        <taxon>Pseudomonadati</taxon>
        <taxon>Nitrospirota</taxon>
        <taxon>Nitrospiria</taxon>
        <taxon>Nitrospirales</taxon>
        <taxon>Nitrospiraceae</taxon>
        <taxon>Leptospirillum</taxon>
    </lineage>
</organism>
<evidence type="ECO:0000256" key="1">
    <source>
        <dbReference type="ARBA" id="ARBA00022741"/>
    </source>
</evidence>
<keyword evidence="5" id="KW-0597">Phosphoprotein</keyword>
<dbReference type="InterPro" id="IPR001789">
    <property type="entry name" value="Sig_transdc_resp-reg_receiver"/>
</dbReference>
<feature type="compositionally biased region" description="Basic and acidic residues" evidence="6">
    <location>
        <begin position="397"/>
        <end position="408"/>
    </location>
</feature>
<proteinExistence type="predicted"/>
<dbReference type="Gene3D" id="3.40.50.2300">
    <property type="match status" value="1"/>
</dbReference>
<dbReference type="GO" id="GO:0005524">
    <property type="term" value="F:ATP binding"/>
    <property type="evidence" value="ECO:0007669"/>
    <property type="project" value="UniProtKB-KW"/>
</dbReference>
<dbReference type="InterPro" id="IPR011006">
    <property type="entry name" value="CheY-like_superfamily"/>
</dbReference>
<evidence type="ECO:0000256" key="3">
    <source>
        <dbReference type="ARBA" id="ARBA00023015"/>
    </source>
</evidence>
<evidence type="ECO:0000256" key="6">
    <source>
        <dbReference type="SAM" id="MobiDB-lite"/>
    </source>
</evidence>
<dbReference type="PANTHER" id="PTHR32071:SF113">
    <property type="entry name" value="ALGINATE BIOSYNTHESIS TRANSCRIPTIONAL REGULATORY PROTEIN ALGB"/>
    <property type="match status" value="1"/>
</dbReference>
<reference evidence="9 10" key="1">
    <citation type="journal article" date="2009" name="Appl. Environ. Microbiol.">
        <title>Community genomic and proteomic analyses of chemoautotrophic iron-oxidizing "Leptospirillum rubarum" (Group II) and "Leptospirillum ferrodiazotrophum" (Group III) bacteria in acid mine drainage biofilms.</title>
        <authorList>
            <person name="Goltsman D.S."/>
            <person name="Denef V.J."/>
            <person name="Singer S.W."/>
            <person name="VerBerkmoes N.C."/>
            <person name="Lefsrud M."/>
            <person name="Mueller R.S."/>
            <person name="Dick G.J."/>
            <person name="Sun C.L."/>
            <person name="Wheeler K.E."/>
            <person name="Zemla A."/>
            <person name="Baker B.J."/>
            <person name="Hauser L."/>
            <person name="Land M."/>
            <person name="Shah M.B."/>
            <person name="Thelen M.P."/>
            <person name="Hettich R.L."/>
            <person name="Banfield J.F."/>
        </authorList>
    </citation>
    <scope>NUCLEOTIDE SEQUENCE [LARGE SCALE GENOMIC DNA]</scope>
</reference>
<keyword evidence="1" id="KW-0547">Nucleotide-binding</keyword>
<evidence type="ECO:0000256" key="2">
    <source>
        <dbReference type="ARBA" id="ARBA00022840"/>
    </source>
</evidence>
<feature type="modified residue" description="4-aspartylphosphate" evidence="5">
    <location>
        <position position="59"/>
    </location>
</feature>
<dbReference type="Pfam" id="PF00072">
    <property type="entry name" value="Response_reg"/>
    <property type="match status" value="1"/>
</dbReference>
<dbReference type="SUPFAM" id="SSF52540">
    <property type="entry name" value="P-loop containing nucleoside triphosphate hydrolases"/>
    <property type="match status" value="1"/>
</dbReference>
<name>C6HYQ1_9BACT</name>
<dbReference type="InterPro" id="IPR002078">
    <property type="entry name" value="Sigma_54_int"/>
</dbReference>
<dbReference type="SUPFAM" id="SSF46689">
    <property type="entry name" value="Homeodomain-like"/>
    <property type="match status" value="1"/>
</dbReference>
<keyword evidence="4" id="KW-0804">Transcription</keyword>
<keyword evidence="10" id="KW-1185">Reference proteome</keyword>
<dbReference type="SMART" id="SM00382">
    <property type="entry name" value="AAA"/>
    <property type="match status" value="1"/>
</dbReference>
<dbReference type="PRINTS" id="PR01590">
    <property type="entry name" value="HTHFIS"/>
</dbReference>
<dbReference type="InterPro" id="IPR027417">
    <property type="entry name" value="P-loop_NTPase"/>
</dbReference>
<feature type="region of interest" description="Disordered" evidence="6">
    <location>
        <begin position="397"/>
        <end position="427"/>
    </location>
</feature>
<evidence type="ECO:0000259" key="8">
    <source>
        <dbReference type="PROSITE" id="PS50110"/>
    </source>
</evidence>
<dbReference type="SMART" id="SM00448">
    <property type="entry name" value="REC"/>
    <property type="match status" value="1"/>
</dbReference>
<dbReference type="CDD" id="cd00009">
    <property type="entry name" value="AAA"/>
    <property type="match status" value="1"/>
</dbReference>
<evidence type="ECO:0000256" key="5">
    <source>
        <dbReference type="PROSITE-ProRule" id="PRU00169"/>
    </source>
</evidence>
<evidence type="ECO:0000256" key="4">
    <source>
        <dbReference type="ARBA" id="ARBA00023163"/>
    </source>
</evidence>
<feature type="domain" description="Sigma-54 factor interaction" evidence="7">
    <location>
        <begin position="153"/>
        <end position="383"/>
    </location>
</feature>
<dbReference type="PROSITE" id="PS50045">
    <property type="entry name" value="SIGMA54_INTERACT_4"/>
    <property type="match status" value="1"/>
</dbReference>
<gene>
    <name evidence="9" type="ORF">UBAL3_94240128</name>
</gene>
<dbReference type="Proteomes" id="UP000009374">
    <property type="component" value="Unassembled WGS sequence"/>
</dbReference>
<feature type="domain" description="Response regulatory" evidence="8">
    <location>
        <begin position="11"/>
        <end position="127"/>
    </location>
</feature>
<keyword evidence="2" id="KW-0067">ATP-binding</keyword>
<dbReference type="Pfam" id="PF25601">
    <property type="entry name" value="AAA_lid_14"/>
    <property type="match status" value="1"/>
</dbReference>
<dbReference type="InterPro" id="IPR002197">
    <property type="entry name" value="HTH_Fis"/>
</dbReference>
<dbReference type="PANTHER" id="PTHR32071">
    <property type="entry name" value="TRANSCRIPTIONAL REGULATORY PROTEIN"/>
    <property type="match status" value="1"/>
</dbReference>
<dbReference type="InterPro" id="IPR009057">
    <property type="entry name" value="Homeodomain-like_sf"/>
</dbReference>
<dbReference type="PROSITE" id="PS00675">
    <property type="entry name" value="SIGMA54_INTERACT_1"/>
    <property type="match status" value="1"/>
</dbReference>
<dbReference type="InterPro" id="IPR003593">
    <property type="entry name" value="AAA+_ATPase"/>
</dbReference>
<evidence type="ECO:0000313" key="9">
    <source>
        <dbReference type="EMBL" id="EES52336.1"/>
    </source>
</evidence>
<dbReference type="FunFam" id="3.40.50.300:FF:000006">
    <property type="entry name" value="DNA-binding transcriptional regulator NtrC"/>
    <property type="match status" value="1"/>
</dbReference>
<dbReference type="Gene3D" id="3.40.50.300">
    <property type="entry name" value="P-loop containing nucleotide triphosphate hydrolases"/>
    <property type="match status" value="1"/>
</dbReference>
<dbReference type="Pfam" id="PF00158">
    <property type="entry name" value="Sigma54_activat"/>
    <property type="match status" value="1"/>
</dbReference>
<dbReference type="Gene3D" id="1.10.10.60">
    <property type="entry name" value="Homeodomain-like"/>
    <property type="match status" value="1"/>
</dbReference>
<dbReference type="GO" id="GO:0006355">
    <property type="term" value="P:regulation of DNA-templated transcription"/>
    <property type="evidence" value="ECO:0007669"/>
    <property type="project" value="InterPro"/>
</dbReference>
<dbReference type="InterPro" id="IPR058031">
    <property type="entry name" value="AAA_lid_NorR"/>
</dbReference>
<dbReference type="GO" id="GO:0043565">
    <property type="term" value="F:sequence-specific DNA binding"/>
    <property type="evidence" value="ECO:0007669"/>
    <property type="project" value="InterPro"/>
</dbReference>
<dbReference type="SUPFAM" id="SSF52172">
    <property type="entry name" value="CheY-like"/>
    <property type="match status" value="1"/>
</dbReference>
<dbReference type="AlphaFoldDB" id="C6HYQ1"/>
<sequence>MTTPETSSLPPLLVVDDDPAILRQMAWLFKPDYPVLTAGSAGDAIDIFLRERPAVAVLDLGLDREAGKDGVDLLRFFSEAEPAFHGIILSGDITRPRALEAVRLGAYDLLEKTVDPEELRRVVARAYNRARLSRQTRAEPGPASEIAPTAAGIVTKNPRIEELLRMLRKIAVTDVSVLITGESGTGKELFARACHQASLRKEGPFVAINCGAIPENLMESELFGHEKGAFTGATESRGGKFEAADRGTLFLDEVAELPLDLQVKLLRVLQDKVVERVGGRSGKKLDIRIIAATNQPLPEMMAQGRFREDLYYRLSVMSFVLPPLRERGEDVTILARYFFDRFRTEYQKTQLVDFSSECLALIHSYDWPGNIREMENRIRRAVIVAVDRFITPADIDITRDLRPPEPERSPASAPLPPGRNLSEAREEAEKRMLTEAFQAARGNISQVARIIGTSRPTVHALIKKHGLNPREFKE</sequence>
<accession>C6HYQ1</accession>